<sequence>MAASNGFVDGVATPIPSESALIFLGTGCSSMVPNLMCLLQPSNPLCSVCVQSLSIPPERNPNYRCNTSLLIDYCGDANDHKYILIDVGKTFRETVLRWFVSHRIPRVDSIHNIIRRLGLSDECRESKEEGFSPSQIILTHEHADAVLGLDDIRAVQPFSPTNDIDPTPIYLSQHSMDSIAEKFPYLVRKKRKEGEEIRRVAQIDWNIIADDCNQPFSASGLKFTPLPVMHGEDYICLGFLFGEKTRVAYISDVSRFPTSTEYVISKSGAGQLDLLILDSLYKTGSHNVHLCFPQTLETVKRLCPKQTLLIGMTHEFDHHKDNEFLKEWSKRLKHVTMYTAYCDLSGMFDMTMITYFDGNPDSSDQTQTTQDHAEGNNQLNSSNQFGSFLESNFKLMEASDDLVHGLKHFSLTTVSLGCVQSTIFRSIHGNMIIWYGAWPRQSSKEKEELTLTLKSMLSNNISTMAVLTDHSFLEAYGGESRDGSSTAKFSTGDIISLNSAVTTTNDLNDLCYAVLAILRSRFAKMEGTTSGLCLKGQSKPRMVCIHVWKSLHFCYSWILNSDQRKWMMPYLERFSIEMKYDIFRVVYVSGDNVVDLNCISTHQMLENEKESSRKGQVLQN</sequence>
<dbReference type="InterPro" id="IPR055816">
    <property type="entry name" value="DUF7392"/>
</dbReference>
<dbReference type="PANTHER" id="PTHR42663">
    <property type="entry name" value="HYDROLASE C777.06C-RELATED-RELATED"/>
    <property type="match status" value="1"/>
</dbReference>
<dbReference type="SUPFAM" id="SSF56281">
    <property type="entry name" value="Metallo-hydrolase/oxidoreductase"/>
    <property type="match status" value="1"/>
</dbReference>
<dbReference type="EMBL" id="OY731403">
    <property type="protein sequence ID" value="CAJ1962106.1"/>
    <property type="molecule type" value="Genomic_DNA"/>
</dbReference>
<dbReference type="AlphaFoldDB" id="A0AA86SRF4"/>
<evidence type="ECO:0000259" key="2">
    <source>
        <dbReference type="Pfam" id="PF12706"/>
    </source>
</evidence>
<dbReference type="PANTHER" id="PTHR42663:SF6">
    <property type="entry name" value="HYDROLASE C777.06C-RELATED"/>
    <property type="match status" value="1"/>
</dbReference>
<dbReference type="Gene3D" id="3.60.15.10">
    <property type="entry name" value="Ribonuclease Z/Hydroxyacylglutathione hydrolase-like"/>
    <property type="match status" value="1"/>
</dbReference>
<protein>
    <recommendedName>
        <fullName evidence="6">Metallo-beta-lactamase domain-containing protein</fullName>
    </recommendedName>
</protein>
<dbReference type="InterPro" id="IPR036866">
    <property type="entry name" value="RibonucZ/Hydroxyglut_hydro"/>
</dbReference>
<reference evidence="4" key="1">
    <citation type="submission" date="2023-10" db="EMBL/GenBank/DDBJ databases">
        <authorList>
            <person name="Domelevo Entfellner J.-B."/>
        </authorList>
    </citation>
    <scope>NUCLEOTIDE SEQUENCE</scope>
</reference>
<proteinExistence type="predicted"/>
<dbReference type="InterPro" id="IPR001279">
    <property type="entry name" value="Metallo-B-lactamas"/>
</dbReference>
<dbReference type="Gramene" id="rna-AYBTSS11_LOCUS19069">
    <property type="protein sequence ID" value="CAJ1962106.1"/>
    <property type="gene ID" value="gene-AYBTSS11_LOCUS19069"/>
</dbReference>
<evidence type="ECO:0008006" key="6">
    <source>
        <dbReference type="Google" id="ProtNLM"/>
    </source>
</evidence>
<dbReference type="Proteomes" id="UP001189624">
    <property type="component" value="Chromosome 6"/>
</dbReference>
<dbReference type="Pfam" id="PF12706">
    <property type="entry name" value="Lactamase_B_2"/>
    <property type="match status" value="1"/>
</dbReference>
<dbReference type="CDD" id="cd16279">
    <property type="entry name" value="metallo-hydrolase-like_MBL-fold"/>
    <property type="match status" value="1"/>
</dbReference>
<dbReference type="Pfam" id="PF24118">
    <property type="entry name" value="DUF7392"/>
    <property type="match status" value="1"/>
</dbReference>
<feature type="domain" description="DUF7392" evidence="3">
    <location>
        <begin position="471"/>
        <end position="583"/>
    </location>
</feature>
<evidence type="ECO:0000259" key="3">
    <source>
        <dbReference type="Pfam" id="PF24118"/>
    </source>
</evidence>
<keyword evidence="5" id="KW-1185">Reference proteome</keyword>
<feature type="domain" description="Metallo-beta-lactamase" evidence="2">
    <location>
        <begin position="134"/>
        <end position="311"/>
    </location>
</feature>
<name>A0AA86SRF4_9FABA</name>
<gene>
    <name evidence="4" type="ORF">AYBTSS11_LOCUS19069</name>
</gene>
<evidence type="ECO:0000313" key="5">
    <source>
        <dbReference type="Proteomes" id="UP001189624"/>
    </source>
</evidence>
<accession>A0AA86SRF4</accession>
<evidence type="ECO:0000313" key="4">
    <source>
        <dbReference type="EMBL" id="CAJ1962106.1"/>
    </source>
</evidence>
<evidence type="ECO:0000256" key="1">
    <source>
        <dbReference type="SAM" id="MobiDB-lite"/>
    </source>
</evidence>
<organism evidence="4 5">
    <name type="scientific">Sphenostylis stenocarpa</name>
    <dbReference type="NCBI Taxonomy" id="92480"/>
    <lineage>
        <taxon>Eukaryota</taxon>
        <taxon>Viridiplantae</taxon>
        <taxon>Streptophyta</taxon>
        <taxon>Embryophyta</taxon>
        <taxon>Tracheophyta</taxon>
        <taxon>Spermatophyta</taxon>
        <taxon>Magnoliopsida</taxon>
        <taxon>eudicotyledons</taxon>
        <taxon>Gunneridae</taxon>
        <taxon>Pentapetalae</taxon>
        <taxon>rosids</taxon>
        <taxon>fabids</taxon>
        <taxon>Fabales</taxon>
        <taxon>Fabaceae</taxon>
        <taxon>Papilionoideae</taxon>
        <taxon>50 kb inversion clade</taxon>
        <taxon>NPAAA clade</taxon>
        <taxon>indigoferoid/millettioid clade</taxon>
        <taxon>Phaseoleae</taxon>
        <taxon>Sphenostylis</taxon>
    </lineage>
</organism>
<feature type="region of interest" description="Disordered" evidence="1">
    <location>
        <begin position="359"/>
        <end position="381"/>
    </location>
</feature>
<feature type="compositionally biased region" description="Polar residues" evidence="1">
    <location>
        <begin position="360"/>
        <end position="381"/>
    </location>
</feature>